<dbReference type="Proteomes" id="UP001154078">
    <property type="component" value="Chromosome 10"/>
</dbReference>
<keyword evidence="2" id="KW-0677">Repeat</keyword>
<keyword evidence="1" id="KW-0507">mRNA processing</keyword>
<dbReference type="GO" id="GO:0003723">
    <property type="term" value="F:RNA binding"/>
    <property type="evidence" value="ECO:0007669"/>
    <property type="project" value="UniProtKB-KW"/>
</dbReference>
<evidence type="ECO:0000256" key="4">
    <source>
        <dbReference type="ARBA" id="ARBA00023187"/>
    </source>
</evidence>
<keyword evidence="4" id="KW-0508">mRNA splicing</keyword>
<evidence type="ECO:0000313" key="8">
    <source>
        <dbReference type="Proteomes" id="UP001154078"/>
    </source>
</evidence>
<organism evidence="7 8">
    <name type="scientific">Brassicogethes aeneus</name>
    <name type="common">Rape pollen beetle</name>
    <name type="synonym">Meligethes aeneus</name>
    <dbReference type="NCBI Taxonomy" id="1431903"/>
    <lineage>
        <taxon>Eukaryota</taxon>
        <taxon>Metazoa</taxon>
        <taxon>Ecdysozoa</taxon>
        <taxon>Arthropoda</taxon>
        <taxon>Hexapoda</taxon>
        <taxon>Insecta</taxon>
        <taxon>Pterygota</taxon>
        <taxon>Neoptera</taxon>
        <taxon>Endopterygota</taxon>
        <taxon>Coleoptera</taxon>
        <taxon>Polyphaga</taxon>
        <taxon>Cucujiformia</taxon>
        <taxon>Nitidulidae</taxon>
        <taxon>Meligethinae</taxon>
        <taxon>Brassicogethes</taxon>
    </lineage>
</organism>
<dbReference type="PANTHER" id="PTHR13161:SF15">
    <property type="entry name" value="SPLICING FACTOR, SUPPRESSOR OF WHITE-APRICOT HOMOLOG"/>
    <property type="match status" value="1"/>
</dbReference>
<evidence type="ECO:0000256" key="5">
    <source>
        <dbReference type="SAM" id="MobiDB-lite"/>
    </source>
</evidence>
<dbReference type="AlphaFoldDB" id="A0A9P0AVI2"/>
<evidence type="ECO:0000256" key="3">
    <source>
        <dbReference type="ARBA" id="ARBA00022884"/>
    </source>
</evidence>
<feature type="domain" description="Suppressor of white apricot N-terminal" evidence="6">
    <location>
        <begin position="21"/>
        <end position="115"/>
    </location>
</feature>
<evidence type="ECO:0000256" key="2">
    <source>
        <dbReference type="ARBA" id="ARBA00022737"/>
    </source>
</evidence>
<reference evidence="7" key="1">
    <citation type="submission" date="2021-12" db="EMBL/GenBank/DDBJ databases">
        <authorList>
            <person name="King R."/>
        </authorList>
    </citation>
    <scope>NUCLEOTIDE SEQUENCE</scope>
</reference>
<dbReference type="GO" id="GO:0000395">
    <property type="term" value="P:mRNA 5'-splice site recognition"/>
    <property type="evidence" value="ECO:0007669"/>
    <property type="project" value="TreeGrafter"/>
</dbReference>
<dbReference type="EMBL" id="OV121141">
    <property type="protein sequence ID" value="CAH0549060.1"/>
    <property type="molecule type" value="Genomic_DNA"/>
</dbReference>
<gene>
    <name evidence="7" type="ORF">MELIAE_LOCUS2355</name>
</gene>
<keyword evidence="8" id="KW-1185">Reference proteome</keyword>
<dbReference type="Pfam" id="PF09750">
    <property type="entry name" value="DRY_EERY"/>
    <property type="match status" value="1"/>
</dbReference>
<accession>A0A9P0AVI2</accession>
<sequence>MAQWNNDTGILRKNKQKENHEELLVFGFACKLFRDDERAQHIDQGKHLIPWMGDEKLKIDRLGLQSVKSSSAGRASLHRNGFRCQFAGCSASEQFQKIKTSSKNRSTSFWWESRTRGTRTTPPCPDSSANSA</sequence>
<dbReference type="InterPro" id="IPR040397">
    <property type="entry name" value="SWAP"/>
</dbReference>
<evidence type="ECO:0000256" key="1">
    <source>
        <dbReference type="ARBA" id="ARBA00022664"/>
    </source>
</evidence>
<feature type="compositionally biased region" description="Polar residues" evidence="5">
    <location>
        <begin position="101"/>
        <end position="110"/>
    </location>
</feature>
<keyword evidence="3" id="KW-0694">RNA-binding</keyword>
<dbReference type="SMART" id="SM01141">
    <property type="entry name" value="DRY_EERY"/>
    <property type="match status" value="1"/>
</dbReference>
<dbReference type="InterPro" id="IPR019147">
    <property type="entry name" value="SWAP_N_domain"/>
</dbReference>
<dbReference type="OrthoDB" id="5836667at2759"/>
<name>A0A9P0AVI2_BRAAE</name>
<proteinExistence type="predicted"/>
<evidence type="ECO:0000259" key="6">
    <source>
        <dbReference type="SMART" id="SM01141"/>
    </source>
</evidence>
<feature type="region of interest" description="Disordered" evidence="5">
    <location>
        <begin position="101"/>
        <end position="132"/>
    </location>
</feature>
<protein>
    <recommendedName>
        <fullName evidence="6">Suppressor of white apricot N-terminal domain-containing protein</fullName>
    </recommendedName>
</protein>
<dbReference type="PANTHER" id="PTHR13161">
    <property type="entry name" value="SPLICING FACTOR SUPPRESSOR OF WHITE APRICOT"/>
    <property type="match status" value="1"/>
</dbReference>
<evidence type="ECO:0000313" key="7">
    <source>
        <dbReference type="EMBL" id="CAH0549060.1"/>
    </source>
</evidence>